<evidence type="ECO:0000313" key="1">
    <source>
        <dbReference type="EMBL" id="AGK57613.1"/>
    </source>
</evidence>
<reference evidence="1 2" key="1">
    <citation type="journal article" date="2013" name="Genome Announc.">
        <title>Genome sequences for three denitrifying bacterial strains isolated from a uranium- and nitrate-contaminated subsurface environment.</title>
        <authorList>
            <person name="Venkatramanan R."/>
            <person name="Prakash O."/>
            <person name="Woyke T."/>
            <person name="Chain P."/>
            <person name="Goodwin L.A."/>
            <person name="Watson D."/>
            <person name="Brooks S."/>
            <person name="Kostka J.E."/>
            <person name="Green S.J."/>
        </authorList>
    </citation>
    <scope>NUCLEOTIDE SEQUENCE [LARGE SCALE GENOMIC DNA]</scope>
    <source>
        <strain evidence="1 2">1NES1</strain>
    </source>
</reference>
<dbReference type="AlphaFoldDB" id="N0B3Q5"/>
<gene>
    <name evidence="1" type="ORF">HYPDE_29693</name>
</gene>
<dbReference type="HOGENOM" id="CLU_2633301_0_0_5"/>
<dbReference type="STRING" id="670307.HYPDE_29693"/>
<protein>
    <submittedName>
        <fullName evidence="1">Uncharacterized protein</fullName>
    </submittedName>
</protein>
<sequence>MSARALHTYHNSEKSPYVATFLELHAGSRSIAGSLLMLRPRMSRFAWGSDGQPCARFFAHRLYIARNYSVLWALRGI</sequence>
<proteinExistence type="predicted"/>
<keyword evidence="2" id="KW-1185">Reference proteome</keyword>
<name>N0B3Q5_9HYPH</name>
<accession>N0B3Q5</accession>
<evidence type="ECO:0000313" key="2">
    <source>
        <dbReference type="Proteomes" id="UP000005952"/>
    </source>
</evidence>
<dbReference type="KEGG" id="hdt:HYPDE_29693"/>
<dbReference type="EMBL" id="CP005587">
    <property type="protein sequence ID" value="AGK57613.1"/>
    <property type="molecule type" value="Genomic_DNA"/>
</dbReference>
<dbReference type="Proteomes" id="UP000005952">
    <property type="component" value="Chromosome"/>
</dbReference>
<organism evidence="1 2">
    <name type="scientific">Hyphomicrobium denitrificans 1NES1</name>
    <dbReference type="NCBI Taxonomy" id="670307"/>
    <lineage>
        <taxon>Bacteria</taxon>
        <taxon>Pseudomonadati</taxon>
        <taxon>Pseudomonadota</taxon>
        <taxon>Alphaproteobacteria</taxon>
        <taxon>Hyphomicrobiales</taxon>
        <taxon>Hyphomicrobiaceae</taxon>
        <taxon>Hyphomicrobium</taxon>
    </lineage>
</organism>